<evidence type="ECO:0008006" key="2">
    <source>
        <dbReference type="Google" id="ProtNLM"/>
    </source>
</evidence>
<evidence type="ECO:0000313" key="1">
    <source>
        <dbReference type="EMBL" id="XCJ17268.1"/>
    </source>
</evidence>
<dbReference type="AlphaFoldDB" id="A0AAU8IGX7"/>
<reference evidence="1" key="1">
    <citation type="submission" date="2024-06" db="EMBL/GenBank/DDBJ databases">
        <authorList>
            <person name="Fan A."/>
            <person name="Zhang F.Y."/>
            <person name="Zhang L."/>
        </authorList>
    </citation>
    <scope>NUCLEOTIDE SEQUENCE</scope>
    <source>
        <strain evidence="1">Y61</strain>
    </source>
</reference>
<sequence>MVYANNFNATYSSDGADKVSLHKKVSGYYAGKSLYFKYQDIIYNVTHSNNHAQKQTLINLANQIID</sequence>
<name>A0AAU8IGX7_9BACL</name>
<organism evidence="1">
    <name type="scientific">Sporolactobacillus sp. Y61</name>
    <dbReference type="NCBI Taxonomy" id="3160863"/>
    <lineage>
        <taxon>Bacteria</taxon>
        <taxon>Bacillati</taxon>
        <taxon>Bacillota</taxon>
        <taxon>Bacilli</taxon>
        <taxon>Bacillales</taxon>
        <taxon>Sporolactobacillaceae</taxon>
        <taxon>Sporolactobacillus</taxon>
    </lineage>
</organism>
<accession>A0AAU8IGX7</accession>
<gene>
    <name evidence="1" type="ORF">ABNN70_01655</name>
</gene>
<dbReference type="RefSeq" id="WP_353948546.1">
    <property type="nucleotide sequence ID" value="NZ_CP159510.1"/>
</dbReference>
<dbReference type="EMBL" id="CP159510">
    <property type="protein sequence ID" value="XCJ17268.1"/>
    <property type="molecule type" value="Genomic_DNA"/>
</dbReference>
<proteinExistence type="predicted"/>
<protein>
    <recommendedName>
        <fullName evidence="2">DUF4367 domain-containing protein</fullName>
    </recommendedName>
</protein>